<dbReference type="Proteomes" id="UP000499080">
    <property type="component" value="Unassembled WGS sequence"/>
</dbReference>
<keyword evidence="2" id="KW-1185">Reference proteome</keyword>
<name>A0A4Y2HYD3_ARAVE</name>
<dbReference type="AlphaFoldDB" id="A0A4Y2HYD3"/>
<dbReference type="EMBL" id="BGPR01002241">
    <property type="protein sequence ID" value="GBM70255.1"/>
    <property type="molecule type" value="Genomic_DNA"/>
</dbReference>
<evidence type="ECO:0000313" key="1">
    <source>
        <dbReference type="EMBL" id="GBM70255.1"/>
    </source>
</evidence>
<organism evidence="1 2">
    <name type="scientific">Araneus ventricosus</name>
    <name type="common">Orbweaver spider</name>
    <name type="synonym">Epeira ventricosa</name>
    <dbReference type="NCBI Taxonomy" id="182803"/>
    <lineage>
        <taxon>Eukaryota</taxon>
        <taxon>Metazoa</taxon>
        <taxon>Ecdysozoa</taxon>
        <taxon>Arthropoda</taxon>
        <taxon>Chelicerata</taxon>
        <taxon>Arachnida</taxon>
        <taxon>Araneae</taxon>
        <taxon>Araneomorphae</taxon>
        <taxon>Entelegynae</taxon>
        <taxon>Araneoidea</taxon>
        <taxon>Araneidae</taxon>
        <taxon>Araneus</taxon>
    </lineage>
</organism>
<comment type="caution">
    <text evidence="1">The sequence shown here is derived from an EMBL/GenBank/DDBJ whole genome shotgun (WGS) entry which is preliminary data.</text>
</comment>
<proteinExistence type="predicted"/>
<gene>
    <name evidence="1" type="ORF">AVEN_270829_1</name>
</gene>
<protein>
    <submittedName>
        <fullName evidence="1">Uncharacterized protein</fullName>
    </submittedName>
</protein>
<sequence length="139" mass="15311">MEYHRRTDISGLAVPGAGIHLCDIEHLGSNLDLNYSGSYCRFRGEITPTRAQKVGGDCPPRRHGVLSSNVRERDPCNNGGLMLWADMLDPYRDLHVLGRHSVSALRNSDEILLSPMFPFSGVVGPNFIFMDDKASGVPT</sequence>
<reference evidence="1 2" key="1">
    <citation type="journal article" date="2019" name="Sci. Rep.">
        <title>Orb-weaving spider Araneus ventricosus genome elucidates the spidroin gene catalogue.</title>
        <authorList>
            <person name="Kono N."/>
            <person name="Nakamura H."/>
            <person name="Ohtoshi R."/>
            <person name="Moran D.A.P."/>
            <person name="Shinohara A."/>
            <person name="Yoshida Y."/>
            <person name="Fujiwara M."/>
            <person name="Mori M."/>
            <person name="Tomita M."/>
            <person name="Arakawa K."/>
        </authorList>
    </citation>
    <scope>NUCLEOTIDE SEQUENCE [LARGE SCALE GENOMIC DNA]</scope>
</reference>
<evidence type="ECO:0000313" key="2">
    <source>
        <dbReference type="Proteomes" id="UP000499080"/>
    </source>
</evidence>
<accession>A0A4Y2HYD3</accession>